<reference evidence="1 2" key="1">
    <citation type="journal article" date="2022" name="Plant J.">
        <title>Chromosome-level genome of Camellia lanceoleosa provides a valuable resource for understanding genome evolution and self-incompatibility.</title>
        <authorList>
            <person name="Gong W."/>
            <person name="Xiao S."/>
            <person name="Wang L."/>
            <person name="Liao Z."/>
            <person name="Chang Y."/>
            <person name="Mo W."/>
            <person name="Hu G."/>
            <person name="Li W."/>
            <person name="Zhao G."/>
            <person name="Zhu H."/>
            <person name="Hu X."/>
            <person name="Ji K."/>
            <person name="Xiang X."/>
            <person name="Song Q."/>
            <person name="Yuan D."/>
            <person name="Jin S."/>
            <person name="Zhang L."/>
        </authorList>
    </citation>
    <scope>NUCLEOTIDE SEQUENCE [LARGE SCALE GENOMIC DNA]</scope>
    <source>
        <strain evidence="1">SQ_2022a</strain>
    </source>
</reference>
<proteinExistence type="predicted"/>
<dbReference type="EMBL" id="CM045760">
    <property type="protein sequence ID" value="KAI8026136.1"/>
    <property type="molecule type" value="Genomic_DNA"/>
</dbReference>
<evidence type="ECO:0000313" key="2">
    <source>
        <dbReference type="Proteomes" id="UP001060215"/>
    </source>
</evidence>
<keyword evidence="2" id="KW-1185">Reference proteome</keyword>
<sequence>MYMYNTQPIKHQLQFDQMASFQWLGFGNQYQCSLRFSEFRSKKISAGSYNIRCEGRDYLGLDDQERDGKKRLRILIAGGGVGGLVLALAAKNRGYEVKVFERDLSAVRGEGRHRGPIQLLSSALAVLEAIDKDVARQIVEAGCITGNRINGLADGLSGEWFTKFDLLTPAVSRGLPITQVICRIALQDILVNAVGQDIVSNNSKVVDFVEDSNKVKIILEDGRQYEGDVLVGADGIRSKVRSKLFGAKPANYSNYTCYSGLTNFVPPYIDTVGYRVFLGLNQYFVASDVGRGKMQWYAFHKEAPMNDDPPRGKKVRLLELFGSWCSEVVTLISETPEDMILQRNIYDRDMIYSWGIGRVTLLGDAAHPMQPNLGQGGCMAIEDCYQLILELDKVAESGSGVCLSNEIVSALKRYEKKRMVRVSVVHTMSRMASKMLASYRPFMDFGSGPLSHLSTWQLRHPAIPVARIFLQIFLPQYMIWMIAGHGLW</sequence>
<accession>A0ACC0IQH5</accession>
<comment type="caution">
    <text evidence="1">The sequence shown here is derived from an EMBL/GenBank/DDBJ whole genome shotgun (WGS) entry which is preliminary data.</text>
</comment>
<name>A0ACC0IQH5_9ERIC</name>
<evidence type="ECO:0000313" key="1">
    <source>
        <dbReference type="EMBL" id="KAI8026136.1"/>
    </source>
</evidence>
<gene>
    <name evidence="1" type="ORF">LOK49_LG02G01280</name>
</gene>
<protein>
    <submittedName>
        <fullName evidence="1">Uncharacterized protein</fullName>
    </submittedName>
</protein>
<organism evidence="1 2">
    <name type="scientific">Camellia lanceoleosa</name>
    <dbReference type="NCBI Taxonomy" id="1840588"/>
    <lineage>
        <taxon>Eukaryota</taxon>
        <taxon>Viridiplantae</taxon>
        <taxon>Streptophyta</taxon>
        <taxon>Embryophyta</taxon>
        <taxon>Tracheophyta</taxon>
        <taxon>Spermatophyta</taxon>
        <taxon>Magnoliopsida</taxon>
        <taxon>eudicotyledons</taxon>
        <taxon>Gunneridae</taxon>
        <taxon>Pentapetalae</taxon>
        <taxon>asterids</taxon>
        <taxon>Ericales</taxon>
        <taxon>Theaceae</taxon>
        <taxon>Camellia</taxon>
    </lineage>
</organism>
<dbReference type="Proteomes" id="UP001060215">
    <property type="component" value="Chromosome 3"/>
</dbReference>